<name>W8UG00_KLEPN</name>
<comment type="similarity">
    <text evidence="2 7">Belongs to the UPF0266 family.</text>
</comment>
<evidence type="ECO:0000256" key="3">
    <source>
        <dbReference type="ARBA" id="ARBA00022475"/>
    </source>
</evidence>
<evidence type="ECO:0000256" key="7">
    <source>
        <dbReference type="HAMAP-Rule" id="MF_01071"/>
    </source>
</evidence>
<feature type="transmembrane region" description="Helical" evidence="7">
    <location>
        <begin position="20"/>
        <end position="37"/>
    </location>
</feature>
<feature type="transmembrane region" description="Helical" evidence="7">
    <location>
        <begin position="58"/>
        <end position="75"/>
    </location>
</feature>
<evidence type="ECO:0000256" key="6">
    <source>
        <dbReference type="ARBA" id="ARBA00023136"/>
    </source>
</evidence>
<evidence type="ECO:0000256" key="1">
    <source>
        <dbReference type="ARBA" id="ARBA00004651"/>
    </source>
</evidence>
<keyword evidence="3 7" id="KW-1003">Cell membrane</keyword>
<dbReference type="PATRIC" id="fig|1420013.3.peg.1936"/>
<accession>W8UG00</accession>
<keyword evidence="5 7" id="KW-1133">Transmembrane helix</keyword>
<gene>
    <name evidence="8" type="ORF">KPNJ2_02054</name>
</gene>
<evidence type="ECO:0000256" key="4">
    <source>
        <dbReference type="ARBA" id="ARBA00022692"/>
    </source>
</evidence>
<dbReference type="HAMAP" id="MF_01071">
    <property type="entry name" value="UPF0266"/>
    <property type="match status" value="1"/>
</dbReference>
<dbReference type="InterPro" id="IPR009328">
    <property type="entry name" value="DUF986"/>
</dbReference>
<proteinExistence type="inferred from homology"/>
<protein>
    <recommendedName>
        <fullName evidence="7">UPF0266 membrane protein KPNJ2_02054</fullName>
    </recommendedName>
</protein>
<sequence>MPPAFFYQEKRKAMTFTDLVIILFILALLAYAIYDQFIMPRRNGPVLLAIPLLRRSRVDGMIFVGLTAILIYNNITQHGTAITTWLLSALALMGLYLFWIRTPKIIFKPRGFFFANVWIEYQRIKEMNLSEDGVLVMQLEQRRLLIRVRNIDDLEKIYKLLITTQ</sequence>
<dbReference type="Pfam" id="PF06173">
    <property type="entry name" value="DUF986"/>
    <property type="match status" value="1"/>
</dbReference>
<comment type="subcellular location">
    <subcellularLocation>
        <location evidence="1 7">Cell membrane</location>
        <topology evidence="1 7">Multi-pass membrane protein</topology>
    </subcellularLocation>
</comment>
<dbReference type="AlphaFoldDB" id="W8UG00"/>
<dbReference type="Proteomes" id="UP000019586">
    <property type="component" value="Chromosome"/>
</dbReference>
<keyword evidence="6 7" id="KW-0472">Membrane</keyword>
<dbReference type="PIRSF" id="PIRSF020687">
    <property type="entry name" value="UCP020687"/>
    <property type="match status" value="1"/>
</dbReference>
<evidence type="ECO:0000313" key="8">
    <source>
        <dbReference type="EMBL" id="AHM78834.1"/>
    </source>
</evidence>
<feature type="transmembrane region" description="Helical" evidence="7">
    <location>
        <begin position="81"/>
        <end position="100"/>
    </location>
</feature>
<organism evidence="8 9">
    <name type="scientific">Klebsiella pneumoniae 30684/NJST258_2</name>
    <dbReference type="NCBI Taxonomy" id="1420013"/>
    <lineage>
        <taxon>Bacteria</taxon>
        <taxon>Pseudomonadati</taxon>
        <taxon>Pseudomonadota</taxon>
        <taxon>Gammaproteobacteria</taxon>
        <taxon>Enterobacterales</taxon>
        <taxon>Enterobacteriaceae</taxon>
        <taxon>Klebsiella/Raoultella group</taxon>
        <taxon>Klebsiella</taxon>
        <taxon>Klebsiella pneumoniae complex</taxon>
    </lineage>
</organism>
<dbReference type="HOGENOM" id="CLU_133645_0_0_6"/>
<evidence type="ECO:0000313" key="9">
    <source>
        <dbReference type="Proteomes" id="UP000019586"/>
    </source>
</evidence>
<dbReference type="NCBIfam" id="NF002791">
    <property type="entry name" value="PRK02913.1"/>
    <property type="match status" value="1"/>
</dbReference>
<dbReference type="KEGG" id="kps:KPNJ2_02054"/>
<keyword evidence="4 7" id="KW-0812">Transmembrane</keyword>
<evidence type="ECO:0000256" key="5">
    <source>
        <dbReference type="ARBA" id="ARBA00022989"/>
    </source>
</evidence>
<dbReference type="EMBL" id="CP006918">
    <property type="protein sequence ID" value="AHM78834.1"/>
    <property type="molecule type" value="Genomic_DNA"/>
</dbReference>
<evidence type="ECO:0000256" key="2">
    <source>
        <dbReference type="ARBA" id="ARBA00009962"/>
    </source>
</evidence>
<dbReference type="GO" id="GO:0005886">
    <property type="term" value="C:plasma membrane"/>
    <property type="evidence" value="ECO:0007669"/>
    <property type="project" value="UniProtKB-SubCell"/>
</dbReference>
<reference evidence="8 9" key="1">
    <citation type="journal article" date="2014" name="Proc. Natl. Acad. Sci. U.S.A.">
        <title>Molecular dissection of the evolution of carbapenem-resistant multilocus sequence type 258 Klebsiella pneumoniae.</title>
        <authorList>
            <person name="Deleo F.R."/>
            <person name="Chen L."/>
            <person name="Porcella S.F."/>
            <person name="Martens C.A."/>
            <person name="Kobayashi S.D."/>
            <person name="Porter A.R."/>
            <person name="Chavda K.D."/>
            <person name="Jacobs M.R."/>
            <person name="Mathema B."/>
            <person name="Olsen R.J."/>
            <person name="Bonomo R.A."/>
            <person name="Musser J.M."/>
            <person name="Kreiswirth B.N."/>
        </authorList>
    </citation>
    <scope>NUCLEOTIDE SEQUENCE [LARGE SCALE GENOMIC DNA]</scope>
    <source>
        <strain evidence="8">30684/NJST258_2</strain>
    </source>
</reference>